<organism evidence="3 4">
    <name type="scientific">Bifidobacterium panos</name>
    <dbReference type="NCBI Taxonomy" id="2675321"/>
    <lineage>
        <taxon>Bacteria</taxon>
        <taxon>Bacillati</taxon>
        <taxon>Actinomycetota</taxon>
        <taxon>Actinomycetes</taxon>
        <taxon>Bifidobacteriales</taxon>
        <taxon>Bifidobacteriaceae</taxon>
        <taxon>Bifidobacterium</taxon>
    </lineage>
</organism>
<evidence type="ECO:0000256" key="1">
    <source>
        <dbReference type="SAM" id="Phobius"/>
    </source>
</evidence>
<keyword evidence="2" id="KW-0732">Signal</keyword>
<dbReference type="Proteomes" id="UP000553756">
    <property type="component" value="Unassembled WGS sequence"/>
</dbReference>
<dbReference type="RefSeq" id="WP_172144476.1">
    <property type="nucleotide sequence ID" value="NZ_JAAIIJ010000008.1"/>
</dbReference>
<feature type="transmembrane region" description="Helical" evidence="1">
    <location>
        <begin position="340"/>
        <end position="365"/>
    </location>
</feature>
<keyword evidence="4" id="KW-1185">Reference proteome</keyword>
<reference evidence="3 4" key="1">
    <citation type="submission" date="2020-02" db="EMBL/GenBank/DDBJ databases">
        <title>Characterization of phylogenetic diversity of novel bifidobacterial species isolated in Czech ZOOs.</title>
        <authorList>
            <person name="Lugli G.A."/>
            <person name="Vera N.B."/>
            <person name="Ventura M."/>
        </authorList>
    </citation>
    <scope>NUCLEOTIDE SEQUENCE [LARGE SCALE GENOMIC DNA]</scope>
    <source>
        <strain evidence="3 4">DSM 109963</strain>
    </source>
</reference>
<keyword evidence="1" id="KW-1133">Transmembrane helix</keyword>
<feature type="transmembrane region" description="Helical" evidence="1">
    <location>
        <begin position="182"/>
        <end position="202"/>
    </location>
</feature>
<evidence type="ECO:0000313" key="4">
    <source>
        <dbReference type="Proteomes" id="UP000553756"/>
    </source>
</evidence>
<evidence type="ECO:0000256" key="2">
    <source>
        <dbReference type="SAM" id="SignalP"/>
    </source>
</evidence>
<evidence type="ECO:0000313" key="3">
    <source>
        <dbReference type="EMBL" id="NMN01925.1"/>
    </source>
</evidence>
<feature type="chain" id="PRO_5045185580" evidence="2">
    <location>
        <begin position="26"/>
        <end position="366"/>
    </location>
</feature>
<keyword evidence="1" id="KW-0812">Transmembrane</keyword>
<sequence>MNIMAIGLATASTALCLACSRLSHAPHRFADLKNRPPPAQDAPSPRIGIDAVIVAVIARTSSGGTVVEAFEEQGGIRFATPRITAARAQSVLRRCAKRDESEEDIARAARQIAAACTLSERLGCEISGCLQAAAEAYRRERKMHDLKREAFAMPKATIRLLSALPAATIALGELMGSRPLRFLFGSAQGLLCLLVGLIWYSLGLLWTRRMLNEFEASGDSASMVPLTLQMLHAALLQGSSIPAALVAVGETTDGDVAQALRLAGSALIGGTVWREAWIVATHSESEAACSHPAMLIANCLESAWRHGSSPTQQLALAAQRFDQDERSTIEQASSRLSVRLLGPTGLCFLPAFILIGVVPAVASFAL</sequence>
<comment type="caution">
    <text evidence="3">The sequence shown here is derived from an EMBL/GenBank/DDBJ whole genome shotgun (WGS) entry which is preliminary data.</text>
</comment>
<keyword evidence="1" id="KW-0472">Membrane</keyword>
<accession>A0ABX1SVQ6</accession>
<dbReference type="EMBL" id="JAAIIJ010000008">
    <property type="protein sequence ID" value="NMN01925.1"/>
    <property type="molecule type" value="Genomic_DNA"/>
</dbReference>
<feature type="signal peptide" evidence="2">
    <location>
        <begin position="1"/>
        <end position="25"/>
    </location>
</feature>
<dbReference type="PANTHER" id="PTHR35007">
    <property type="entry name" value="INTEGRAL MEMBRANE PROTEIN-RELATED"/>
    <property type="match status" value="1"/>
</dbReference>
<protein>
    <submittedName>
        <fullName evidence="3">Type II secretion system protein, pilus assembly</fullName>
    </submittedName>
</protein>
<name>A0ABX1SVQ6_9BIFI</name>
<dbReference type="PANTHER" id="PTHR35007:SF3">
    <property type="entry name" value="POSSIBLE CONSERVED ALANINE RICH MEMBRANE PROTEIN"/>
    <property type="match status" value="1"/>
</dbReference>
<gene>
    <name evidence="3" type="ORF">G1C94_0546</name>
</gene>
<proteinExistence type="predicted"/>